<dbReference type="PANTHER" id="PTHR42941">
    <property type="entry name" value="SLL1037 PROTEIN"/>
    <property type="match status" value="1"/>
</dbReference>
<dbReference type="CDD" id="cd13567">
    <property type="entry name" value="PBP2_TtGluBP"/>
    <property type="match status" value="1"/>
</dbReference>
<feature type="chain" id="PRO_5039438122" evidence="1">
    <location>
        <begin position="22"/>
        <end position="316"/>
    </location>
</feature>
<dbReference type="SUPFAM" id="SSF53850">
    <property type="entry name" value="Periplasmic binding protein-like II"/>
    <property type="match status" value="1"/>
</dbReference>
<keyword evidence="3" id="KW-1185">Reference proteome</keyword>
<organism evidence="2 3">
    <name type="scientific">Ligaoa zhengdingensis</name>
    <dbReference type="NCBI Taxonomy" id="2763658"/>
    <lineage>
        <taxon>Bacteria</taxon>
        <taxon>Bacillati</taxon>
        <taxon>Bacillota</taxon>
        <taxon>Clostridia</taxon>
        <taxon>Eubacteriales</taxon>
        <taxon>Oscillospiraceae</taxon>
        <taxon>Ligaoa</taxon>
    </lineage>
</organism>
<dbReference type="AlphaFoldDB" id="A0A926E1Q5"/>
<reference evidence="2" key="1">
    <citation type="submission" date="2020-08" db="EMBL/GenBank/DDBJ databases">
        <title>Genome public.</title>
        <authorList>
            <person name="Liu C."/>
            <person name="Sun Q."/>
        </authorList>
    </citation>
    <scope>NUCLEOTIDE SEQUENCE</scope>
    <source>
        <strain evidence="2">NSJ-31</strain>
    </source>
</reference>
<proteinExistence type="predicted"/>
<dbReference type="Gene3D" id="3.40.190.10">
    <property type="entry name" value="Periplasmic binding protein-like II"/>
    <property type="match status" value="2"/>
</dbReference>
<protein>
    <submittedName>
        <fullName evidence="2">TAXI family TRAP transporter solute-binding subunit</fullName>
    </submittedName>
</protein>
<evidence type="ECO:0000256" key="1">
    <source>
        <dbReference type="SAM" id="SignalP"/>
    </source>
</evidence>
<dbReference type="InterPro" id="IPR011852">
    <property type="entry name" value="TRAP_TAXI"/>
</dbReference>
<dbReference type="RefSeq" id="WP_249283512.1">
    <property type="nucleotide sequence ID" value="NZ_JACRST010000021.1"/>
</dbReference>
<dbReference type="Pfam" id="PF16868">
    <property type="entry name" value="NMT1_3"/>
    <property type="match status" value="1"/>
</dbReference>
<feature type="signal peptide" evidence="1">
    <location>
        <begin position="1"/>
        <end position="21"/>
    </location>
</feature>
<comment type="caution">
    <text evidence="2">The sequence shown here is derived from an EMBL/GenBank/DDBJ whole genome shotgun (WGS) entry which is preliminary data.</text>
</comment>
<evidence type="ECO:0000313" key="2">
    <source>
        <dbReference type="EMBL" id="MBC8547469.1"/>
    </source>
</evidence>
<dbReference type="PROSITE" id="PS51257">
    <property type="entry name" value="PROKAR_LIPOPROTEIN"/>
    <property type="match status" value="1"/>
</dbReference>
<dbReference type="Proteomes" id="UP000653127">
    <property type="component" value="Unassembled WGS sequence"/>
</dbReference>
<sequence>MKKKILSTIAMLSAVAILSTACGKSETVRLATGGNTGTYYAYGTAVAQVLGGKTGVKFNVQSTGASKANIQLIAAGEVEMAVVQNDVMDYAYNGTDLFEGEKTDDFSSMAALYAEVCQIVADPSAGINSIEDLRGKNVSVGDAGSGVEFNAKQILGAYGITFDDIGKQNLSFSASADALKDDKIDAFFCTAGAPTTAIMDLATSNKISILSIDDEHAQKLIADYPFYTQYPIPAGTYAGVDQDAMTLAVKATFIVSNKLPEETVYNMTKALFENKEAIQSAHAKGAELDPQYAVEGVSVPFHPGAEKYYREIGVIQ</sequence>
<gene>
    <name evidence="2" type="ORF">H8711_11090</name>
</gene>
<dbReference type="EMBL" id="JACRST010000021">
    <property type="protein sequence ID" value="MBC8547469.1"/>
    <property type="molecule type" value="Genomic_DNA"/>
</dbReference>
<accession>A0A926E1Q5</accession>
<name>A0A926E1Q5_9FIRM</name>
<dbReference type="PANTHER" id="PTHR42941:SF1">
    <property type="entry name" value="SLL1037 PROTEIN"/>
    <property type="match status" value="1"/>
</dbReference>
<keyword evidence="1" id="KW-0732">Signal</keyword>
<evidence type="ECO:0000313" key="3">
    <source>
        <dbReference type="Proteomes" id="UP000653127"/>
    </source>
</evidence>
<dbReference type="NCBIfam" id="TIGR02122">
    <property type="entry name" value="TRAP_TAXI"/>
    <property type="match status" value="1"/>
</dbReference>